<proteinExistence type="predicted"/>
<dbReference type="GO" id="GO:0080037">
    <property type="term" value="P:negative regulation of cytokinin-activated signaling pathway"/>
    <property type="evidence" value="ECO:0007669"/>
    <property type="project" value="InterPro"/>
</dbReference>
<dbReference type="Pfam" id="PF00646">
    <property type="entry name" value="F-box"/>
    <property type="match status" value="1"/>
</dbReference>
<dbReference type="InterPro" id="IPR036047">
    <property type="entry name" value="F-box-like_dom_sf"/>
</dbReference>
<protein>
    <recommendedName>
        <fullName evidence="1">F-box domain-containing protein</fullName>
    </recommendedName>
</protein>
<dbReference type="GO" id="GO:2000762">
    <property type="term" value="P:regulation of phenylpropanoid metabolic process"/>
    <property type="evidence" value="ECO:0007669"/>
    <property type="project" value="InterPro"/>
</dbReference>
<feature type="domain" description="F-box" evidence="1">
    <location>
        <begin position="16"/>
        <end position="56"/>
    </location>
</feature>
<accession>A0AA38KF71</accession>
<sequence>MKRVTQVSSYEIFPKLPDELGHECLMRVPYEWHGNLRAVSKRWKEVVNSPQFYRDRKRCGKWEQCICLIEHYSKVTVFYPSQNRCRRLPPIPVEFNVNPHMSECVCVSDKLILLGGFVPDPNNLAGWKLSDIVLMFNFSSNQWLLSVPMRTPRANFACSVSPEGHIYIAGGQSESIVEREAAVYDTEENRWELLPLMKQRQPRCCGAFLDGKFFVITHGPAQVFDVKTKTWTFFDDLRRHSFRAERNVLTAHGRLYFFEGVCVREYNCKENVVKRLDFSPPQLTDVKCIAMYGENVFVCGRDSWGNMICFIYRLPTIQATIDEDEQHWIGVEVYPRLLDNFKFYKAGVVHI</sequence>
<keyword evidence="3" id="KW-1185">Reference proteome</keyword>
<evidence type="ECO:0000313" key="2">
    <source>
        <dbReference type="EMBL" id="KAH9305973.1"/>
    </source>
</evidence>
<dbReference type="Gene3D" id="1.20.1280.50">
    <property type="match status" value="1"/>
</dbReference>
<dbReference type="SMART" id="SM00256">
    <property type="entry name" value="FBOX"/>
    <property type="match status" value="1"/>
</dbReference>
<reference evidence="2 3" key="1">
    <citation type="journal article" date="2021" name="Nat. Plants">
        <title>The Taxus genome provides insights into paclitaxel biosynthesis.</title>
        <authorList>
            <person name="Xiong X."/>
            <person name="Gou J."/>
            <person name="Liao Q."/>
            <person name="Li Y."/>
            <person name="Zhou Q."/>
            <person name="Bi G."/>
            <person name="Li C."/>
            <person name="Du R."/>
            <person name="Wang X."/>
            <person name="Sun T."/>
            <person name="Guo L."/>
            <person name="Liang H."/>
            <person name="Lu P."/>
            <person name="Wu Y."/>
            <person name="Zhang Z."/>
            <person name="Ro D.K."/>
            <person name="Shang Y."/>
            <person name="Huang S."/>
            <person name="Yan J."/>
        </authorList>
    </citation>
    <scope>NUCLEOTIDE SEQUENCE [LARGE SCALE GENOMIC DNA]</scope>
    <source>
        <strain evidence="2">Ta-2019</strain>
    </source>
</reference>
<dbReference type="AlphaFoldDB" id="A0AA38KF71"/>
<dbReference type="EMBL" id="JAHRHJ020000008">
    <property type="protein sequence ID" value="KAH9305973.1"/>
    <property type="molecule type" value="Genomic_DNA"/>
</dbReference>
<dbReference type="OMA" id="ERISCCV"/>
<dbReference type="Pfam" id="PF01344">
    <property type="entry name" value="Kelch_1"/>
    <property type="match status" value="1"/>
</dbReference>
<dbReference type="SMART" id="SM00612">
    <property type="entry name" value="Kelch"/>
    <property type="match status" value="2"/>
</dbReference>
<organism evidence="2 3">
    <name type="scientific">Taxus chinensis</name>
    <name type="common">Chinese yew</name>
    <name type="synonym">Taxus wallichiana var. chinensis</name>
    <dbReference type="NCBI Taxonomy" id="29808"/>
    <lineage>
        <taxon>Eukaryota</taxon>
        <taxon>Viridiplantae</taxon>
        <taxon>Streptophyta</taxon>
        <taxon>Embryophyta</taxon>
        <taxon>Tracheophyta</taxon>
        <taxon>Spermatophyta</taxon>
        <taxon>Pinopsida</taxon>
        <taxon>Pinidae</taxon>
        <taxon>Conifers II</taxon>
        <taxon>Cupressales</taxon>
        <taxon>Taxaceae</taxon>
        <taxon>Taxus</taxon>
    </lineage>
</organism>
<dbReference type="SUPFAM" id="SSF81383">
    <property type="entry name" value="F-box domain"/>
    <property type="match status" value="1"/>
</dbReference>
<dbReference type="Proteomes" id="UP000824469">
    <property type="component" value="Unassembled WGS sequence"/>
</dbReference>
<dbReference type="PANTHER" id="PTHR46407">
    <property type="entry name" value="OS02G0208700 PROTEIN"/>
    <property type="match status" value="1"/>
</dbReference>
<dbReference type="PANTHER" id="PTHR46407:SF21">
    <property type="entry name" value="F-BOX_KELCH-REPEAT PROTEIN SKIP20"/>
    <property type="match status" value="1"/>
</dbReference>
<evidence type="ECO:0000313" key="3">
    <source>
        <dbReference type="Proteomes" id="UP000824469"/>
    </source>
</evidence>
<dbReference type="SUPFAM" id="SSF117281">
    <property type="entry name" value="Kelch motif"/>
    <property type="match status" value="1"/>
</dbReference>
<gene>
    <name evidence="2" type="ORF">KI387_010377</name>
</gene>
<dbReference type="InterPro" id="IPR015915">
    <property type="entry name" value="Kelch-typ_b-propeller"/>
</dbReference>
<name>A0AA38KF71_TAXCH</name>
<dbReference type="CDD" id="cd22152">
    <property type="entry name" value="F-box_AtAFR-like"/>
    <property type="match status" value="1"/>
</dbReference>
<dbReference type="InterPro" id="IPR006652">
    <property type="entry name" value="Kelch_1"/>
</dbReference>
<evidence type="ECO:0000259" key="1">
    <source>
        <dbReference type="SMART" id="SM00256"/>
    </source>
</evidence>
<comment type="caution">
    <text evidence="2">The sequence shown here is derived from an EMBL/GenBank/DDBJ whole genome shotgun (WGS) entry which is preliminary data.</text>
</comment>
<dbReference type="GO" id="GO:0005829">
    <property type="term" value="C:cytosol"/>
    <property type="evidence" value="ECO:0007669"/>
    <property type="project" value="TreeGrafter"/>
</dbReference>
<dbReference type="InterPro" id="IPR001810">
    <property type="entry name" value="F-box_dom"/>
</dbReference>
<dbReference type="InterPro" id="IPR044595">
    <property type="entry name" value="KMD1-4"/>
</dbReference>
<dbReference type="Gene3D" id="2.120.10.80">
    <property type="entry name" value="Kelch-type beta propeller"/>
    <property type="match status" value="1"/>
</dbReference>